<dbReference type="InterPro" id="IPR011051">
    <property type="entry name" value="RmlC_Cupin_sf"/>
</dbReference>
<dbReference type="EMBL" id="DXGI01000177">
    <property type="protein sequence ID" value="HIW78478.1"/>
    <property type="molecule type" value="Genomic_DNA"/>
</dbReference>
<reference evidence="2" key="2">
    <citation type="submission" date="2021-04" db="EMBL/GenBank/DDBJ databases">
        <authorList>
            <person name="Gilroy R."/>
        </authorList>
    </citation>
    <scope>NUCLEOTIDE SEQUENCE</scope>
    <source>
        <strain evidence="2">ChiSxjej5B17-1746</strain>
    </source>
</reference>
<evidence type="ECO:0000259" key="1">
    <source>
        <dbReference type="Pfam" id="PF05899"/>
    </source>
</evidence>
<gene>
    <name evidence="2" type="ORF">H9874_04950</name>
</gene>
<dbReference type="InterPro" id="IPR014710">
    <property type="entry name" value="RmlC-like_jellyroll"/>
</dbReference>
<dbReference type="Proteomes" id="UP000824264">
    <property type="component" value="Unassembled WGS sequence"/>
</dbReference>
<proteinExistence type="predicted"/>
<protein>
    <submittedName>
        <fullName evidence="2">DUF861 domain-containing protein</fullName>
    </submittedName>
</protein>
<comment type="caution">
    <text evidence="2">The sequence shown here is derived from an EMBL/GenBank/DDBJ whole genome shotgun (WGS) entry which is preliminary data.</text>
</comment>
<evidence type="ECO:0000313" key="2">
    <source>
        <dbReference type="EMBL" id="HIW78478.1"/>
    </source>
</evidence>
<organism evidence="2 3">
    <name type="scientific">Candidatus Bilophila faecipullorum</name>
    <dbReference type="NCBI Taxonomy" id="2838482"/>
    <lineage>
        <taxon>Bacteria</taxon>
        <taxon>Pseudomonadati</taxon>
        <taxon>Thermodesulfobacteriota</taxon>
        <taxon>Desulfovibrionia</taxon>
        <taxon>Desulfovibrionales</taxon>
        <taxon>Desulfovibrionaceae</taxon>
        <taxon>Bilophila</taxon>
    </lineage>
</organism>
<dbReference type="PANTHER" id="PTHR40943:SF1">
    <property type="entry name" value="CYTOPLASMIC PROTEIN"/>
    <property type="match status" value="1"/>
</dbReference>
<dbReference type="Gene3D" id="2.60.120.10">
    <property type="entry name" value="Jelly Rolls"/>
    <property type="match status" value="1"/>
</dbReference>
<sequence length="123" mass="13387">MKTIVRFSPEGAVEHVEGIAPNPLSGNPVTHTWRCFVHPSGRLTAGIWTCEGGTFEISAHPSNEMCTILEGEAVIEHADGSRVTVVPGDAFMIPYGARTIWHVDGYVKKSFICNFNENEEAAS</sequence>
<dbReference type="AlphaFoldDB" id="A0A9D1U8U7"/>
<dbReference type="InterPro" id="IPR008579">
    <property type="entry name" value="UGlyAH_Cupin_dom"/>
</dbReference>
<reference evidence="2" key="1">
    <citation type="journal article" date="2021" name="PeerJ">
        <title>Extensive microbial diversity within the chicken gut microbiome revealed by metagenomics and culture.</title>
        <authorList>
            <person name="Gilroy R."/>
            <person name="Ravi A."/>
            <person name="Getino M."/>
            <person name="Pursley I."/>
            <person name="Horton D.L."/>
            <person name="Alikhan N.F."/>
            <person name="Baker D."/>
            <person name="Gharbi K."/>
            <person name="Hall N."/>
            <person name="Watson M."/>
            <person name="Adriaenssens E.M."/>
            <person name="Foster-Nyarko E."/>
            <person name="Jarju S."/>
            <person name="Secka A."/>
            <person name="Antonio M."/>
            <person name="Oren A."/>
            <person name="Chaudhuri R.R."/>
            <person name="La Ragione R."/>
            <person name="Hildebrand F."/>
            <person name="Pallen M.J."/>
        </authorList>
    </citation>
    <scope>NUCLEOTIDE SEQUENCE</scope>
    <source>
        <strain evidence="2">ChiSxjej5B17-1746</strain>
    </source>
</reference>
<name>A0A9D1U8U7_9BACT</name>
<evidence type="ECO:0000313" key="3">
    <source>
        <dbReference type="Proteomes" id="UP000824264"/>
    </source>
</evidence>
<dbReference type="SUPFAM" id="SSF51182">
    <property type="entry name" value="RmlC-like cupins"/>
    <property type="match status" value="1"/>
</dbReference>
<dbReference type="PANTHER" id="PTHR40943">
    <property type="entry name" value="CYTOPLASMIC PROTEIN-RELATED"/>
    <property type="match status" value="1"/>
</dbReference>
<accession>A0A9D1U8U7</accession>
<feature type="domain" description="(S)-ureidoglycine aminohydrolase cupin" evidence="1">
    <location>
        <begin position="39"/>
        <end position="111"/>
    </location>
</feature>
<dbReference type="Pfam" id="PF05899">
    <property type="entry name" value="Cupin_3"/>
    <property type="match status" value="1"/>
</dbReference>